<evidence type="ECO:0000313" key="1">
    <source>
        <dbReference type="EMBL" id="KAJ1886972.1"/>
    </source>
</evidence>
<protein>
    <submittedName>
        <fullName evidence="1">Uncharacterized protein</fullName>
    </submittedName>
</protein>
<organism evidence="1 2">
    <name type="scientific">Kickxella alabastrina</name>
    <dbReference type="NCBI Taxonomy" id="61397"/>
    <lineage>
        <taxon>Eukaryota</taxon>
        <taxon>Fungi</taxon>
        <taxon>Fungi incertae sedis</taxon>
        <taxon>Zoopagomycota</taxon>
        <taxon>Kickxellomycotina</taxon>
        <taxon>Kickxellomycetes</taxon>
        <taxon>Kickxellales</taxon>
        <taxon>Kickxellaceae</taxon>
        <taxon>Kickxella</taxon>
    </lineage>
</organism>
<dbReference type="Proteomes" id="UP001150581">
    <property type="component" value="Unassembled WGS sequence"/>
</dbReference>
<sequence>MDSGVAPVSEVTAYASKLRSQAVITYRYTLGRSGHEFAIVQGDAATKTVPVYYADEIFGPDVSATVINWLLSHASPKQAPEADGPLSSHYIGVVALPCTADLATQLHRLTVFAEN</sequence>
<comment type="caution">
    <text evidence="1">The sequence shown here is derived from an EMBL/GenBank/DDBJ whole genome shotgun (WGS) entry which is preliminary data.</text>
</comment>
<gene>
    <name evidence="1" type="ORF">LPJ66_009359</name>
</gene>
<name>A0ACC1I464_9FUNG</name>
<reference evidence="1" key="1">
    <citation type="submission" date="2022-07" db="EMBL/GenBank/DDBJ databases">
        <title>Phylogenomic reconstructions and comparative analyses of Kickxellomycotina fungi.</title>
        <authorList>
            <person name="Reynolds N.K."/>
            <person name="Stajich J.E."/>
            <person name="Barry K."/>
            <person name="Grigoriev I.V."/>
            <person name="Crous P."/>
            <person name="Smith M.E."/>
        </authorList>
    </citation>
    <scope>NUCLEOTIDE SEQUENCE</scope>
    <source>
        <strain evidence="1">Benny 63K</strain>
    </source>
</reference>
<proteinExistence type="predicted"/>
<keyword evidence="2" id="KW-1185">Reference proteome</keyword>
<evidence type="ECO:0000313" key="2">
    <source>
        <dbReference type="Proteomes" id="UP001150581"/>
    </source>
</evidence>
<accession>A0ACC1I464</accession>
<dbReference type="EMBL" id="JANBPG010002121">
    <property type="protein sequence ID" value="KAJ1886972.1"/>
    <property type="molecule type" value="Genomic_DNA"/>
</dbReference>